<dbReference type="Proteomes" id="UP000507222">
    <property type="component" value="Unassembled WGS sequence"/>
</dbReference>
<sequence length="145" mass="16550">MPFSRSDLDHRRAKVAWATVCLSRLPRNLQNGIFESCSFAQAHMAPPLRWGSWSPLRIFVVLLNQHIDILRTGEFTLLQVQPRASRQASETDLGLCTCSYHVPLKTGMLRIPIQSENSMVTYITHQPHGWTRSLTLCYKSRLSLS</sequence>
<evidence type="ECO:0000313" key="6">
    <source>
        <dbReference type="EMBL" id="CAB4316588.1"/>
    </source>
</evidence>
<evidence type="ECO:0000313" key="2">
    <source>
        <dbReference type="EMBL" id="CAB4263412.1"/>
    </source>
</evidence>
<dbReference type="EMBL" id="CAEKDK010000005">
    <property type="protein sequence ID" value="CAB4279747.1"/>
    <property type="molecule type" value="Genomic_DNA"/>
</dbReference>
<evidence type="ECO:0000313" key="4">
    <source>
        <dbReference type="EMBL" id="CAB4286223.1"/>
    </source>
</evidence>
<protein>
    <submittedName>
        <fullName evidence="4">Uncharacterized protein</fullName>
    </submittedName>
</protein>
<accession>A0A6J5VDJ1</accession>
<reference evidence="4 7" key="2">
    <citation type="submission" date="2020-05" db="EMBL/GenBank/DDBJ databases">
        <authorList>
            <person name="Campoy J."/>
            <person name="Schneeberger K."/>
            <person name="Spophaly S."/>
        </authorList>
    </citation>
    <scope>NUCLEOTIDE SEQUENCE [LARGE SCALE GENOMIC DNA]</scope>
    <source>
        <strain evidence="4">PruArmRojPasFocal</strain>
    </source>
</reference>
<gene>
    <name evidence="3" type="ORF">CURHAP_LOCUS32329</name>
    <name evidence="1" type="ORF">CURHAP_LOCUS3458</name>
    <name evidence="2" type="ORF">CURHAP_LOCUS3566</name>
    <name evidence="4" type="ORF">CURHAP_LOCUS43046</name>
    <name evidence="5" type="ORF">ORAREDHAP_LOCUS3354</name>
    <name evidence="6" type="ORF">ORAREDHAP_LOCUS42424</name>
</gene>
<dbReference type="EMBL" id="CAEKKB010000001">
    <property type="protein sequence ID" value="CAB4293928.1"/>
    <property type="molecule type" value="Genomic_DNA"/>
</dbReference>
<dbReference type="EMBL" id="CAEKKB010000007">
    <property type="protein sequence ID" value="CAB4316588.1"/>
    <property type="molecule type" value="Genomic_DNA"/>
</dbReference>
<evidence type="ECO:0000313" key="8">
    <source>
        <dbReference type="Proteomes" id="UP000507245"/>
    </source>
</evidence>
<evidence type="ECO:0000313" key="1">
    <source>
        <dbReference type="EMBL" id="CAB4263316.1"/>
    </source>
</evidence>
<reference evidence="8" key="1">
    <citation type="journal article" date="2020" name="Genome Biol.">
        <title>Gamete binning: chromosome-level and haplotype-resolved genome assembly enabled by high-throughput single-cell sequencing of gamete genomes.</title>
        <authorList>
            <person name="Campoy J.A."/>
            <person name="Sun H."/>
            <person name="Goel M."/>
            <person name="Jiao W.-B."/>
            <person name="Folz-Donahue K."/>
            <person name="Wang N."/>
            <person name="Rubio M."/>
            <person name="Liu C."/>
            <person name="Kukat C."/>
            <person name="Ruiz D."/>
            <person name="Huettel B."/>
            <person name="Schneeberger K."/>
        </authorList>
    </citation>
    <scope>NUCLEOTIDE SEQUENCE [LARGE SCALE GENOMIC DNA]</scope>
    <source>
        <strain evidence="8">cv. Rojo Pasion</strain>
    </source>
</reference>
<evidence type="ECO:0000313" key="7">
    <source>
        <dbReference type="Proteomes" id="UP000507222"/>
    </source>
</evidence>
<dbReference type="EMBL" id="CAEKDK010000001">
    <property type="protein sequence ID" value="CAB4263412.1"/>
    <property type="molecule type" value="Genomic_DNA"/>
</dbReference>
<dbReference type="EMBL" id="CAEKDK010000007">
    <property type="protein sequence ID" value="CAB4286223.1"/>
    <property type="molecule type" value="Genomic_DNA"/>
</dbReference>
<organism evidence="4 7">
    <name type="scientific">Prunus armeniaca</name>
    <name type="common">Apricot</name>
    <name type="synonym">Armeniaca vulgaris</name>
    <dbReference type="NCBI Taxonomy" id="36596"/>
    <lineage>
        <taxon>Eukaryota</taxon>
        <taxon>Viridiplantae</taxon>
        <taxon>Streptophyta</taxon>
        <taxon>Embryophyta</taxon>
        <taxon>Tracheophyta</taxon>
        <taxon>Spermatophyta</taxon>
        <taxon>Magnoliopsida</taxon>
        <taxon>eudicotyledons</taxon>
        <taxon>Gunneridae</taxon>
        <taxon>Pentapetalae</taxon>
        <taxon>rosids</taxon>
        <taxon>fabids</taxon>
        <taxon>Rosales</taxon>
        <taxon>Rosaceae</taxon>
        <taxon>Amygdaloideae</taxon>
        <taxon>Amygdaleae</taxon>
        <taxon>Prunus</taxon>
    </lineage>
</organism>
<evidence type="ECO:0000313" key="3">
    <source>
        <dbReference type="EMBL" id="CAB4279747.1"/>
    </source>
</evidence>
<dbReference type="Proteomes" id="UP000507245">
    <property type="component" value="Unassembled WGS sequence"/>
</dbReference>
<dbReference type="AlphaFoldDB" id="A0A6J5VDJ1"/>
<proteinExistence type="predicted"/>
<dbReference type="EMBL" id="CAEKDK010000001">
    <property type="protein sequence ID" value="CAB4263316.1"/>
    <property type="molecule type" value="Genomic_DNA"/>
</dbReference>
<keyword evidence="8" id="KW-1185">Reference proteome</keyword>
<evidence type="ECO:0000313" key="5">
    <source>
        <dbReference type="EMBL" id="CAB4293928.1"/>
    </source>
</evidence>
<name>A0A6J5VDJ1_PRUAR</name>